<evidence type="ECO:0000256" key="1">
    <source>
        <dbReference type="SAM" id="SignalP"/>
    </source>
</evidence>
<feature type="chain" id="PRO_5021269563" description="Lipoprotein" evidence="1">
    <location>
        <begin position="22"/>
        <end position="129"/>
    </location>
</feature>
<dbReference type="PROSITE" id="PS51257">
    <property type="entry name" value="PROKAR_LIPOPROTEIN"/>
    <property type="match status" value="1"/>
</dbReference>
<feature type="signal peptide" evidence="1">
    <location>
        <begin position="1"/>
        <end position="21"/>
    </location>
</feature>
<gene>
    <name evidence="2" type="ORF">E2493_06830</name>
</gene>
<evidence type="ECO:0000313" key="2">
    <source>
        <dbReference type="EMBL" id="TFI58966.1"/>
    </source>
</evidence>
<comment type="caution">
    <text evidence="2">The sequence shown here is derived from an EMBL/GenBank/DDBJ whole genome shotgun (WGS) entry which is preliminary data.</text>
</comment>
<dbReference type="OrthoDB" id="7391925at2"/>
<keyword evidence="1" id="KW-0732">Signal</keyword>
<keyword evidence="3" id="KW-1185">Reference proteome</keyword>
<evidence type="ECO:0008006" key="4">
    <source>
        <dbReference type="Google" id="ProtNLM"/>
    </source>
</evidence>
<name>A0A4Y8ZWV3_9SPHN</name>
<accession>A0A4Y8ZWV3</accession>
<proteinExistence type="predicted"/>
<sequence length="129" mass="13679">MRMSVVFAVPLILLGCTARQAETLATTSAADAQRIDCIDATRIAGRRAQGNRALVFELSDGTVVRNDLPDACQGLARASSFGTLAIDPIESRMCRGDSVRIYDPADLPVGGIKAVPRCRLGAFTRVAAD</sequence>
<dbReference type="AlphaFoldDB" id="A0A4Y8ZWV3"/>
<dbReference type="RefSeq" id="WP_135085060.1">
    <property type="nucleotide sequence ID" value="NZ_SPDV01000010.1"/>
</dbReference>
<dbReference type="Proteomes" id="UP000298213">
    <property type="component" value="Unassembled WGS sequence"/>
</dbReference>
<dbReference type="EMBL" id="SPDV01000010">
    <property type="protein sequence ID" value="TFI58966.1"/>
    <property type="molecule type" value="Genomic_DNA"/>
</dbReference>
<reference evidence="2 3" key="1">
    <citation type="submission" date="2019-03" db="EMBL/GenBank/DDBJ databases">
        <title>Genome sequence of Sphingomonas sp. 17J27-24.</title>
        <authorList>
            <person name="Kim M."/>
            <person name="Maeng S."/>
            <person name="Sathiyaraj S."/>
        </authorList>
    </citation>
    <scope>NUCLEOTIDE SEQUENCE [LARGE SCALE GENOMIC DNA]</scope>
    <source>
        <strain evidence="2 3">17J27-24</strain>
    </source>
</reference>
<evidence type="ECO:0000313" key="3">
    <source>
        <dbReference type="Proteomes" id="UP000298213"/>
    </source>
</evidence>
<organism evidence="2 3">
    <name type="scientific">Sphingomonas parva</name>
    <dbReference type="NCBI Taxonomy" id="2555898"/>
    <lineage>
        <taxon>Bacteria</taxon>
        <taxon>Pseudomonadati</taxon>
        <taxon>Pseudomonadota</taxon>
        <taxon>Alphaproteobacteria</taxon>
        <taxon>Sphingomonadales</taxon>
        <taxon>Sphingomonadaceae</taxon>
        <taxon>Sphingomonas</taxon>
    </lineage>
</organism>
<protein>
    <recommendedName>
        <fullName evidence="4">Lipoprotein</fullName>
    </recommendedName>
</protein>